<keyword evidence="5" id="KW-0687">Ribonucleoprotein</keyword>
<evidence type="ECO:0000256" key="1">
    <source>
        <dbReference type="ARBA" id="ARBA00004173"/>
    </source>
</evidence>
<proteinExistence type="inferred from homology"/>
<dbReference type="Gene3D" id="3.30.1320.10">
    <property type="match status" value="1"/>
</dbReference>
<reference evidence="8 9" key="1">
    <citation type="submission" date="2018-11" db="EMBL/GenBank/DDBJ databases">
        <authorList>
            <consortium name="Pathogen Informatics"/>
        </authorList>
    </citation>
    <scope>NUCLEOTIDE SEQUENCE [LARGE SCALE GENOMIC DNA]</scope>
</reference>
<evidence type="ECO:0000256" key="7">
    <source>
        <dbReference type="ARBA" id="ARBA00035438"/>
    </source>
</evidence>
<dbReference type="EMBL" id="UYYB01010330">
    <property type="protein sequence ID" value="VDM68887.1"/>
    <property type="molecule type" value="Genomic_DNA"/>
</dbReference>
<organism evidence="8 9">
    <name type="scientific">Strongylus vulgaris</name>
    <name type="common">Blood worm</name>
    <dbReference type="NCBI Taxonomy" id="40348"/>
    <lineage>
        <taxon>Eukaryota</taxon>
        <taxon>Metazoa</taxon>
        <taxon>Ecdysozoa</taxon>
        <taxon>Nematoda</taxon>
        <taxon>Chromadorea</taxon>
        <taxon>Rhabditida</taxon>
        <taxon>Rhabditina</taxon>
        <taxon>Rhabditomorpha</taxon>
        <taxon>Strongyloidea</taxon>
        <taxon>Strongylidae</taxon>
        <taxon>Strongylus</taxon>
    </lineage>
</organism>
<comment type="subcellular location">
    <subcellularLocation>
        <location evidence="1">Mitochondrion</location>
    </subcellularLocation>
</comment>
<dbReference type="PANTHER" id="PTHR12919:SF20">
    <property type="entry name" value="SMALL RIBOSOMAL SUBUNIT PROTEIN BS16M"/>
    <property type="match status" value="1"/>
</dbReference>
<dbReference type="GO" id="GO:0005743">
    <property type="term" value="C:mitochondrial inner membrane"/>
    <property type="evidence" value="ECO:0007669"/>
    <property type="project" value="UniProtKB-ARBA"/>
</dbReference>
<dbReference type="FunFam" id="3.30.1320.10:FF:000004">
    <property type="entry name" value="28S ribosomal protein S16, mitochondrial"/>
    <property type="match status" value="1"/>
</dbReference>
<keyword evidence="3" id="KW-0689">Ribosomal protein</keyword>
<evidence type="ECO:0000256" key="3">
    <source>
        <dbReference type="ARBA" id="ARBA00022980"/>
    </source>
</evidence>
<dbReference type="PANTHER" id="PTHR12919">
    <property type="entry name" value="30S RIBOSOMAL PROTEIN S16"/>
    <property type="match status" value="1"/>
</dbReference>
<dbReference type="OrthoDB" id="407221at2759"/>
<dbReference type="GO" id="GO:0003735">
    <property type="term" value="F:structural constituent of ribosome"/>
    <property type="evidence" value="ECO:0007669"/>
    <property type="project" value="InterPro"/>
</dbReference>
<dbReference type="AlphaFoldDB" id="A0A3P7IXF0"/>
<dbReference type="Proteomes" id="UP000270094">
    <property type="component" value="Unassembled WGS sequence"/>
</dbReference>
<dbReference type="InterPro" id="IPR023803">
    <property type="entry name" value="Ribosomal_bS16_dom_sf"/>
</dbReference>
<dbReference type="SUPFAM" id="SSF54565">
    <property type="entry name" value="Ribosomal protein S16"/>
    <property type="match status" value="1"/>
</dbReference>
<dbReference type="GO" id="GO:0032543">
    <property type="term" value="P:mitochondrial translation"/>
    <property type="evidence" value="ECO:0007669"/>
    <property type="project" value="TreeGrafter"/>
</dbReference>
<evidence type="ECO:0000256" key="2">
    <source>
        <dbReference type="ARBA" id="ARBA00006668"/>
    </source>
</evidence>
<keyword evidence="9" id="KW-1185">Reference proteome</keyword>
<evidence type="ECO:0000313" key="9">
    <source>
        <dbReference type="Proteomes" id="UP000270094"/>
    </source>
</evidence>
<sequence length="232" mass="26177">MRKLVIPKYYGRPSIGLALFGCANRPFYHVCVFPDRALGRRYEGNIIEQVGSFDPLPNSRNEKLVSLNFGRLKYWIGERNAHISVPVLELLGLSGLFPIHPKTFIRARHNREHAGNLEGQPSEKFGEEATKQVGDKVTSDKRPLSNHFAFLLFHLVLLCSCDRCYENVKINYNESLFTSDSVYSVIGTSRACVDSYEARFLFGAEHELPSCPVGLLSVELSPVAHFDNMNQV</sequence>
<dbReference type="GO" id="GO:0005763">
    <property type="term" value="C:mitochondrial small ribosomal subunit"/>
    <property type="evidence" value="ECO:0007669"/>
    <property type="project" value="TreeGrafter"/>
</dbReference>
<keyword evidence="4" id="KW-0496">Mitochondrion</keyword>
<evidence type="ECO:0000313" key="8">
    <source>
        <dbReference type="EMBL" id="VDM68887.1"/>
    </source>
</evidence>
<evidence type="ECO:0000256" key="5">
    <source>
        <dbReference type="ARBA" id="ARBA00023274"/>
    </source>
</evidence>
<protein>
    <recommendedName>
        <fullName evidence="6">Small ribosomal subunit protein bS16m</fullName>
    </recommendedName>
    <alternativeName>
        <fullName evidence="7">28S ribosomal protein S16, mitochondrial</fullName>
    </alternativeName>
</protein>
<dbReference type="InterPro" id="IPR000307">
    <property type="entry name" value="Ribosomal_bS16"/>
</dbReference>
<gene>
    <name evidence="8" type="ORF">SVUK_LOCUS3885</name>
</gene>
<evidence type="ECO:0000256" key="6">
    <source>
        <dbReference type="ARBA" id="ARBA00035263"/>
    </source>
</evidence>
<evidence type="ECO:0000256" key="4">
    <source>
        <dbReference type="ARBA" id="ARBA00023128"/>
    </source>
</evidence>
<dbReference type="Pfam" id="PF00886">
    <property type="entry name" value="Ribosomal_S16"/>
    <property type="match status" value="1"/>
</dbReference>
<comment type="similarity">
    <text evidence="2">Belongs to the bacterial ribosomal protein bS16 family.</text>
</comment>
<name>A0A3P7IXF0_STRVU</name>
<accession>A0A3P7IXF0</accession>